<dbReference type="RefSeq" id="WP_302724856.1">
    <property type="nucleotide sequence ID" value="NZ_JAULRU010000823.1"/>
</dbReference>
<proteinExistence type="predicted"/>
<dbReference type="PANTHER" id="PTHR44591">
    <property type="entry name" value="STRESS RESPONSE REGULATOR PROTEIN 1"/>
    <property type="match status" value="1"/>
</dbReference>
<evidence type="ECO:0000256" key="1">
    <source>
        <dbReference type="ARBA" id="ARBA00022553"/>
    </source>
</evidence>
<feature type="modified residue" description="4-aspartylphosphate" evidence="3">
    <location>
        <position position="55"/>
    </location>
</feature>
<evidence type="ECO:0000259" key="5">
    <source>
        <dbReference type="PROSITE" id="PS50110"/>
    </source>
</evidence>
<keyword evidence="7" id="KW-1185">Reference proteome</keyword>
<reference evidence="6 7" key="1">
    <citation type="submission" date="2023-11" db="EMBL/GenBank/DDBJ databases">
        <title>Gilvimarinus fulvus sp. nov., isolated from the surface of Kelp.</title>
        <authorList>
            <person name="Sun Y.Y."/>
            <person name="Gong Y."/>
            <person name="Du Z.J."/>
        </authorList>
    </citation>
    <scope>NUCLEOTIDE SEQUENCE [LARGE SCALE GENOMIC DNA]</scope>
    <source>
        <strain evidence="6 7">SDUM040013</strain>
    </source>
</reference>
<evidence type="ECO:0000313" key="7">
    <source>
        <dbReference type="Proteomes" id="UP001273505"/>
    </source>
</evidence>
<gene>
    <name evidence="6" type="ORF">SCD92_09515</name>
</gene>
<feature type="compositionally biased region" description="Low complexity" evidence="4">
    <location>
        <begin position="129"/>
        <end position="142"/>
    </location>
</feature>
<feature type="region of interest" description="Disordered" evidence="4">
    <location>
        <begin position="129"/>
        <end position="149"/>
    </location>
</feature>
<dbReference type="PROSITE" id="PS50110">
    <property type="entry name" value="RESPONSE_REGULATORY"/>
    <property type="match status" value="1"/>
</dbReference>
<dbReference type="InterPro" id="IPR050595">
    <property type="entry name" value="Bact_response_regulator"/>
</dbReference>
<accession>A0ABU4RXH8</accession>
<dbReference type="PANTHER" id="PTHR44591:SF14">
    <property type="entry name" value="PROTEIN PILG"/>
    <property type="match status" value="1"/>
</dbReference>
<dbReference type="EMBL" id="JAXAFO010000013">
    <property type="protein sequence ID" value="MDX6849599.1"/>
    <property type="molecule type" value="Genomic_DNA"/>
</dbReference>
<dbReference type="InterPro" id="IPR011006">
    <property type="entry name" value="CheY-like_superfamily"/>
</dbReference>
<protein>
    <submittedName>
        <fullName evidence="6">Response regulator</fullName>
    </submittedName>
</protein>
<dbReference type="Pfam" id="PF00072">
    <property type="entry name" value="Response_reg"/>
    <property type="match status" value="1"/>
</dbReference>
<keyword evidence="1 3" id="KW-0597">Phosphoprotein</keyword>
<evidence type="ECO:0000256" key="3">
    <source>
        <dbReference type="PROSITE-ProRule" id="PRU00169"/>
    </source>
</evidence>
<comment type="caution">
    <text evidence="6">The sequence shown here is derived from an EMBL/GenBank/DDBJ whole genome shotgun (WGS) entry which is preliminary data.</text>
</comment>
<sequence>MALRILVADDASFIRDMVKKNLRDSLPGVEIFDATDGSRALAAAKAQTMDLILSDWEMPNLSGEELLRSLRSDERYETTPFIMISSRGDRAHVVKAVEAGVNDYITKPFTPEELLRKVYKQLKKIGKAPAAPGQGKAANNGNRGHAFGSIDALTGGSAQALTSSPTPEKPAKGKKFKAQIRFDSNKPPVACVIRDINLQQLSAALARDNGLPGLFDQVVVDIGQDGLDDHIQLNAYVHSLQAAEASPNSRVVKAALRFVDNDAAKSEQLSHLIGN</sequence>
<evidence type="ECO:0000313" key="6">
    <source>
        <dbReference type="EMBL" id="MDX6849599.1"/>
    </source>
</evidence>
<dbReference type="SUPFAM" id="SSF52172">
    <property type="entry name" value="CheY-like"/>
    <property type="match status" value="1"/>
</dbReference>
<evidence type="ECO:0000256" key="4">
    <source>
        <dbReference type="SAM" id="MobiDB-lite"/>
    </source>
</evidence>
<keyword evidence="2" id="KW-0902">Two-component regulatory system</keyword>
<dbReference type="InterPro" id="IPR001789">
    <property type="entry name" value="Sig_transdc_resp-reg_receiver"/>
</dbReference>
<dbReference type="Gene3D" id="3.40.50.2300">
    <property type="match status" value="1"/>
</dbReference>
<dbReference type="Proteomes" id="UP001273505">
    <property type="component" value="Unassembled WGS sequence"/>
</dbReference>
<evidence type="ECO:0000256" key="2">
    <source>
        <dbReference type="ARBA" id="ARBA00023012"/>
    </source>
</evidence>
<name>A0ABU4RXH8_9GAMM</name>
<organism evidence="6 7">
    <name type="scientific">Gilvimarinus gilvus</name>
    <dbReference type="NCBI Taxonomy" id="3058038"/>
    <lineage>
        <taxon>Bacteria</taxon>
        <taxon>Pseudomonadati</taxon>
        <taxon>Pseudomonadota</taxon>
        <taxon>Gammaproteobacteria</taxon>
        <taxon>Cellvibrionales</taxon>
        <taxon>Cellvibrionaceae</taxon>
        <taxon>Gilvimarinus</taxon>
    </lineage>
</organism>
<dbReference type="SMART" id="SM00448">
    <property type="entry name" value="REC"/>
    <property type="match status" value="1"/>
</dbReference>
<feature type="domain" description="Response regulatory" evidence="5">
    <location>
        <begin position="4"/>
        <end position="122"/>
    </location>
</feature>